<feature type="domain" description="Aminoacyl-tRNA synthetase class I anticodon-binding" evidence="10">
    <location>
        <begin position="363"/>
        <end position="502"/>
    </location>
</feature>
<dbReference type="RefSeq" id="WP_004335142.1">
    <property type="nucleotide sequence ID" value="NZ_ACNN01000035.1"/>
</dbReference>
<dbReference type="InterPro" id="IPR045462">
    <property type="entry name" value="aa-tRNA-synth_I_cd-bd"/>
</dbReference>
<dbReference type="InterPro" id="IPR000924">
    <property type="entry name" value="Glu/Gln-tRNA-synth"/>
</dbReference>
<dbReference type="eggNOG" id="COG0008">
    <property type="taxonomic scope" value="Bacteria"/>
</dbReference>
<dbReference type="Gene3D" id="1.10.10.350">
    <property type="match status" value="1"/>
</dbReference>
<comment type="subcellular location">
    <subcellularLocation>
        <location evidence="8">Cytoplasm</location>
    </subcellularLocation>
</comment>
<comment type="function">
    <text evidence="8">Catalyzes the attachment of glutamate to tRNA(Glu) in a two-step reaction: glutamate is first activated by ATP to form Glu-AMP and then transferred to the acceptor end of tRNA(Glu).</text>
</comment>
<keyword evidence="6 8" id="KW-0648">Protein biosynthesis</keyword>
<organism evidence="11 12">
    <name type="scientific">Porphyromonas endodontalis (strain ATCC 35406 / DSM 24491 / JCM 8526 / CCUG 16442 / BCRC 14492 / NCTC 13058 / HG 370)</name>
    <name type="common">Bacteroides endodontalis</name>
    <dbReference type="NCBI Taxonomy" id="553175"/>
    <lineage>
        <taxon>Bacteria</taxon>
        <taxon>Pseudomonadati</taxon>
        <taxon>Bacteroidota</taxon>
        <taxon>Bacteroidia</taxon>
        <taxon>Bacteroidales</taxon>
        <taxon>Porphyromonadaceae</taxon>
        <taxon>Porphyromonas</taxon>
    </lineage>
</organism>
<dbReference type="InterPro" id="IPR033910">
    <property type="entry name" value="GluRS_core"/>
</dbReference>
<dbReference type="InterPro" id="IPR008925">
    <property type="entry name" value="aa_tRNA-synth_I_cd-bd_sf"/>
</dbReference>
<comment type="caution">
    <text evidence="8">Lacks conserved residue(s) required for the propagation of feature annotation.</text>
</comment>
<evidence type="ECO:0000256" key="5">
    <source>
        <dbReference type="ARBA" id="ARBA00022840"/>
    </source>
</evidence>
<dbReference type="InterPro" id="IPR049940">
    <property type="entry name" value="GluQ/Sye"/>
</dbReference>
<dbReference type="Pfam" id="PF19269">
    <property type="entry name" value="Anticodon_2"/>
    <property type="match status" value="1"/>
</dbReference>
<dbReference type="InterPro" id="IPR004527">
    <property type="entry name" value="Glu-tRNA-ligase_bac/mito"/>
</dbReference>
<comment type="similarity">
    <text evidence="1 8">Belongs to the class-I aminoacyl-tRNA synthetase family. Glutamate--tRNA ligase type 1 subfamily.</text>
</comment>
<evidence type="ECO:0000313" key="12">
    <source>
        <dbReference type="Proteomes" id="UP000004295"/>
    </source>
</evidence>
<gene>
    <name evidence="8 11" type="primary">gltX</name>
    <name evidence="11" type="ORF">POREN0001_1968</name>
</gene>
<evidence type="ECO:0000259" key="9">
    <source>
        <dbReference type="Pfam" id="PF00749"/>
    </source>
</evidence>
<dbReference type="GO" id="GO:0005829">
    <property type="term" value="C:cytosol"/>
    <property type="evidence" value="ECO:0007669"/>
    <property type="project" value="TreeGrafter"/>
</dbReference>
<dbReference type="Proteomes" id="UP000004295">
    <property type="component" value="Unassembled WGS sequence"/>
</dbReference>
<protein>
    <recommendedName>
        <fullName evidence="8">Glutamate--tRNA ligase</fullName>
        <ecNumber evidence="8">6.1.1.17</ecNumber>
    </recommendedName>
    <alternativeName>
        <fullName evidence="8">Glutamyl-tRNA synthetase</fullName>
        <shortName evidence="8">GluRS</shortName>
    </alternativeName>
</protein>
<evidence type="ECO:0000259" key="10">
    <source>
        <dbReference type="Pfam" id="PF19269"/>
    </source>
</evidence>
<evidence type="ECO:0000256" key="7">
    <source>
        <dbReference type="ARBA" id="ARBA00023146"/>
    </source>
</evidence>
<feature type="domain" description="Glutamyl/glutaminyl-tRNA synthetase class Ib catalytic" evidence="9">
    <location>
        <begin position="9"/>
        <end position="345"/>
    </location>
</feature>
<dbReference type="NCBIfam" id="TIGR00464">
    <property type="entry name" value="gltX_bact"/>
    <property type="match status" value="1"/>
</dbReference>
<dbReference type="GO" id="GO:0000049">
    <property type="term" value="F:tRNA binding"/>
    <property type="evidence" value="ECO:0007669"/>
    <property type="project" value="InterPro"/>
</dbReference>
<dbReference type="PANTHER" id="PTHR43311">
    <property type="entry name" value="GLUTAMATE--TRNA LIGASE"/>
    <property type="match status" value="1"/>
</dbReference>
<accession>C3JCU7</accession>
<dbReference type="InterPro" id="IPR014729">
    <property type="entry name" value="Rossmann-like_a/b/a_fold"/>
</dbReference>
<comment type="catalytic activity">
    <reaction evidence="8">
        <text>tRNA(Glu) + L-glutamate + ATP = L-glutamyl-tRNA(Glu) + AMP + diphosphate</text>
        <dbReference type="Rhea" id="RHEA:23540"/>
        <dbReference type="Rhea" id="RHEA-COMP:9663"/>
        <dbReference type="Rhea" id="RHEA-COMP:9680"/>
        <dbReference type="ChEBI" id="CHEBI:29985"/>
        <dbReference type="ChEBI" id="CHEBI:30616"/>
        <dbReference type="ChEBI" id="CHEBI:33019"/>
        <dbReference type="ChEBI" id="CHEBI:78442"/>
        <dbReference type="ChEBI" id="CHEBI:78520"/>
        <dbReference type="ChEBI" id="CHEBI:456215"/>
        <dbReference type="EC" id="6.1.1.17"/>
    </reaction>
</comment>
<dbReference type="STRING" id="553175.POREN0001_1968"/>
<dbReference type="Gene3D" id="3.40.50.620">
    <property type="entry name" value="HUPs"/>
    <property type="match status" value="1"/>
</dbReference>
<sequence>MTSTSQKPRVRFAPSPTGPLHIGGVRTALYNYLFARHFGGDMLLRIEDTDSKRFVPGAEAYILEALNWLGIEIDEGVGVGGECGPYRQSERRDIYREYVAQLLREGKAYKAYDTAEELEAARNAIPNFQYDATTRNSMKNDLVLSKEEIRALEEAGVPYVVRIKIEPGEEVVVNDLIRGEVRINSSIIDDKVLYKSSDDLPTYHLANIVDDHLMGITHVIRGEEWLPSAPLHKLLYRALGWEDTMPQFAHLALLLKPEGNGKLSKRDGDRLGFPVFPLEWHDPESQTISMGYRESGYLPEAVVNFLALLGWNPGDNREVMTREELIEAFSLDKCSKSGAKFDFEKGKWFNHRYLQEAPVERIAALFTPVLEQHHVDVPANLESILSVVRDRVQLIPQLWDETYFFFMAPEEYDEKTVKKRWKAESSLQMREIIDLLNAQPAFESEALEEALNSFIQTKEYSMGGVMNALRLALVGAPKGPHINEILYLLGREESIRRIERAIAQLG</sequence>
<dbReference type="InterPro" id="IPR020058">
    <property type="entry name" value="Glu/Gln-tRNA-synth_Ib_cat-dom"/>
</dbReference>
<evidence type="ECO:0000256" key="8">
    <source>
        <dbReference type="HAMAP-Rule" id="MF_00022"/>
    </source>
</evidence>
<evidence type="ECO:0000256" key="2">
    <source>
        <dbReference type="ARBA" id="ARBA00022490"/>
    </source>
</evidence>
<feature type="short sequence motif" description="'HIGH' region" evidence="8">
    <location>
        <begin position="14"/>
        <end position="24"/>
    </location>
</feature>
<dbReference type="GO" id="GO:0008270">
    <property type="term" value="F:zinc ion binding"/>
    <property type="evidence" value="ECO:0007669"/>
    <property type="project" value="InterPro"/>
</dbReference>
<dbReference type="PANTHER" id="PTHR43311:SF2">
    <property type="entry name" value="GLUTAMATE--TRNA LIGASE, MITOCHONDRIAL-RELATED"/>
    <property type="match status" value="1"/>
</dbReference>
<keyword evidence="2 8" id="KW-0963">Cytoplasm</keyword>
<proteinExistence type="inferred from homology"/>
<dbReference type="PROSITE" id="PS00178">
    <property type="entry name" value="AA_TRNA_LIGASE_I"/>
    <property type="match status" value="1"/>
</dbReference>
<evidence type="ECO:0000256" key="4">
    <source>
        <dbReference type="ARBA" id="ARBA00022741"/>
    </source>
</evidence>
<keyword evidence="4 8" id="KW-0547">Nucleotide-binding</keyword>
<dbReference type="CDD" id="cd00808">
    <property type="entry name" value="GluRS_core"/>
    <property type="match status" value="1"/>
</dbReference>
<keyword evidence="5 8" id="KW-0067">ATP-binding</keyword>
<dbReference type="SUPFAM" id="SSF48163">
    <property type="entry name" value="An anticodon-binding domain of class I aminoacyl-tRNA synthetases"/>
    <property type="match status" value="1"/>
</dbReference>
<dbReference type="Pfam" id="PF00749">
    <property type="entry name" value="tRNA-synt_1c"/>
    <property type="match status" value="1"/>
</dbReference>
<evidence type="ECO:0000313" key="11">
    <source>
        <dbReference type="EMBL" id="EEN82037.1"/>
    </source>
</evidence>
<dbReference type="GeneID" id="93366258"/>
<dbReference type="AlphaFoldDB" id="C3JCU7"/>
<dbReference type="GO" id="GO:0005524">
    <property type="term" value="F:ATP binding"/>
    <property type="evidence" value="ECO:0007669"/>
    <property type="project" value="UniProtKB-UniRule"/>
</dbReference>
<reference evidence="11 12" key="1">
    <citation type="submission" date="2009-04" db="EMBL/GenBank/DDBJ databases">
        <authorList>
            <person name="Sebastian Y."/>
            <person name="Madupu R."/>
            <person name="Durkin A.S."/>
            <person name="Torralba M."/>
            <person name="Methe B."/>
            <person name="Sutton G.G."/>
            <person name="Strausberg R.L."/>
            <person name="Nelson K.E."/>
        </authorList>
    </citation>
    <scope>NUCLEOTIDE SEQUENCE [LARGE SCALE GENOMIC DNA]</scope>
    <source>
        <strain evidence="12">ATCC 35406 / BCRC 14492 / JCM 8526 / NCTC 13058 / HG 370</strain>
    </source>
</reference>
<dbReference type="GO" id="GO:0004818">
    <property type="term" value="F:glutamate-tRNA ligase activity"/>
    <property type="evidence" value="ECO:0007669"/>
    <property type="project" value="UniProtKB-UniRule"/>
</dbReference>
<keyword evidence="12" id="KW-1185">Reference proteome</keyword>
<keyword evidence="7 8" id="KW-0030">Aminoacyl-tRNA synthetase</keyword>
<name>C3JCU7_POREA</name>
<dbReference type="InterPro" id="IPR020061">
    <property type="entry name" value="Glu_tRNA_lig_a-bdl"/>
</dbReference>
<dbReference type="EMBL" id="ACNN01000035">
    <property type="protein sequence ID" value="EEN82037.1"/>
    <property type="molecule type" value="Genomic_DNA"/>
</dbReference>
<dbReference type="GO" id="GO:0006424">
    <property type="term" value="P:glutamyl-tRNA aminoacylation"/>
    <property type="evidence" value="ECO:0007669"/>
    <property type="project" value="UniProtKB-UniRule"/>
</dbReference>
<comment type="caution">
    <text evidence="11">The sequence shown here is derived from an EMBL/GenBank/DDBJ whole genome shotgun (WGS) entry which is preliminary data.</text>
</comment>
<comment type="subunit">
    <text evidence="8">Monomer.</text>
</comment>
<feature type="short sequence motif" description="'KMSKS' region" evidence="8">
    <location>
        <begin position="262"/>
        <end position="266"/>
    </location>
</feature>
<evidence type="ECO:0000256" key="3">
    <source>
        <dbReference type="ARBA" id="ARBA00022598"/>
    </source>
</evidence>
<dbReference type="InterPro" id="IPR020751">
    <property type="entry name" value="aa-tRNA-synth_I_codon-bd_sub2"/>
</dbReference>
<dbReference type="HAMAP" id="MF_00022">
    <property type="entry name" value="Glu_tRNA_synth_type1"/>
    <property type="match status" value="1"/>
</dbReference>
<dbReference type="FunFam" id="3.40.50.620:FF:000127">
    <property type="entry name" value="Glutamate--tRNA ligase"/>
    <property type="match status" value="1"/>
</dbReference>
<dbReference type="SUPFAM" id="SSF52374">
    <property type="entry name" value="Nucleotidylyl transferase"/>
    <property type="match status" value="1"/>
</dbReference>
<dbReference type="EC" id="6.1.1.17" evidence="8"/>
<evidence type="ECO:0000256" key="1">
    <source>
        <dbReference type="ARBA" id="ARBA00007894"/>
    </source>
</evidence>
<dbReference type="PRINTS" id="PR00987">
    <property type="entry name" value="TRNASYNTHGLU"/>
</dbReference>
<keyword evidence="3 8" id="KW-0436">Ligase</keyword>
<feature type="binding site" evidence="8">
    <location>
        <position position="265"/>
    </location>
    <ligand>
        <name>ATP</name>
        <dbReference type="ChEBI" id="CHEBI:30616"/>
    </ligand>
</feature>
<dbReference type="Gene3D" id="3.90.800.10">
    <property type="entry name" value="Glutamyl-tRNA Synthetase, Domain 3"/>
    <property type="match status" value="1"/>
</dbReference>
<evidence type="ECO:0000256" key="6">
    <source>
        <dbReference type="ARBA" id="ARBA00022917"/>
    </source>
</evidence>
<dbReference type="InterPro" id="IPR001412">
    <property type="entry name" value="aa-tRNA-synth_I_CS"/>
</dbReference>
<dbReference type="Gene3D" id="1.10.1160.10">
    <property type="entry name" value="Glutamyl-trna Synthetase, Domain 2"/>
    <property type="match status" value="1"/>
</dbReference>